<dbReference type="GO" id="GO:0000156">
    <property type="term" value="F:phosphorelay response regulator activity"/>
    <property type="evidence" value="ECO:0007669"/>
    <property type="project" value="TreeGrafter"/>
</dbReference>
<evidence type="ECO:0000313" key="13">
    <source>
        <dbReference type="Proteomes" id="UP000260649"/>
    </source>
</evidence>
<dbReference type="GO" id="GO:0000976">
    <property type="term" value="F:transcription cis-regulatory region binding"/>
    <property type="evidence" value="ECO:0007669"/>
    <property type="project" value="TreeGrafter"/>
</dbReference>
<dbReference type="GO" id="GO:0005829">
    <property type="term" value="C:cytosol"/>
    <property type="evidence" value="ECO:0007669"/>
    <property type="project" value="TreeGrafter"/>
</dbReference>
<sequence>MERIYLLEDDDSIRKLVIYALGSQGYEAQGFDRPSDFWSAMEGPQPALILLDIMLPEEDGLSILQKLRASAATKRIPVIMLTAKNTEYDRVVGLDSGADDFISKPFGMMELVARVRAVLRRTEQKPETEDYQVGDLFVSPQRHVVRVAGEEVPLTNKEFELLCLLLEHQGMAMTRDAIMDGVWGQEFSRENRTLDVHVRTLRTKLGAAGHYIETVRGVGYKIGGAS</sequence>
<dbReference type="SMART" id="SM00448">
    <property type="entry name" value="REC"/>
    <property type="match status" value="1"/>
</dbReference>
<dbReference type="PANTHER" id="PTHR48111">
    <property type="entry name" value="REGULATOR OF RPOS"/>
    <property type="match status" value="1"/>
</dbReference>
<dbReference type="GeneID" id="97994457"/>
<feature type="domain" description="Response regulatory" evidence="10">
    <location>
        <begin position="3"/>
        <end position="119"/>
    </location>
</feature>
<dbReference type="Gene3D" id="1.10.10.10">
    <property type="entry name" value="Winged helix-like DNA-binding domain superfamily/Winged helix DNA-binding domain"/>
    <property type="match status" value="1"/>
</dbReference>
<dbReference type="InterPro" id="IPR001867">
    <property type="entry name" value="OmpR/PhoB-type_DNA-bd"/>
</dbReference>
<gene>
    <name evidence="12" type="ORF">DV520_01740</name>
</gene>
<keyword evidence="2 8" id="KW-0597">Phosphoprotein</keyword>
<dbReference type="CDD" id="cd00383">
    <property type="entry name" value="trans_reg_C"/>
    <property type="match status" value="1"/>
</dbReference>
<evidence type="ECO:0000256" key="6">
    <source>
        <dbReference type="ARBA" id="ARBA00023163"/>
    </source>
</evidence>
<dbReference type="Gene3D" id="3.40.50.2300">
    <property type="match status" value="1"/>
</dbReference>
<evidence type="ECO:0000313" key="12">
    <source>
        <dbReference type="EMBL" id="RFT07396.1"/>
    </source>
</evidence>
<dbReference type="InterPro" id="IPR016032">
    <property type="entry name" value="Sig_transdc_resp-reg_C-effctor"/>
</dbReference>
<dbReference type="SUPFAM" id="SSF52172">
    <property type="entry name" value="CheY-like"/>
    <property type="match status" value="1"/>
</dbReference>
<keyword evidence="3" id="KW-0902">Two-component regulatory system</keyword>
<dbReference type="GO" id="GO:0032993">
    <property type="term" value="C:protein-DNA complex"/>
    <property type="evidence" value="ECO:0007669"/>
    <property type="project" value="TreeGrafter"/>
</dbReference>
<dbReference type="InterPro" id="IPR011006">
    <property type="entry name" value="CheY-like_superfamily"/>
</dbReference>
<keyword evidence="6" id="KW-0804">Transcription</keyword>
<feature type="modified residue" description="4-aspartylphosphate" evidence="8">
    <location>
        <position position="52"/>
    </location>
</feature>
<dbReference type="Proteomes" id="UP000260649">
    <property type="component" value="Unassembled WGS sequence"/>
</dbReference>
<keyword evidence="4" id="KW-0805">Transcription regulation</keyword>
<evidence type="ECO:0000256" key="7">
    <source>
        <dbReference type="ARBA" id="ARBA00024867"/>
    </source>
</evidence>
<dbReference type="OrthoDB" id="9802426at2"/>
<evidence type="ECO:0000256" key="2">
    <source>
        <dbReference type="ARBA" id="ARBA00022553"/>
    </source>
</evidence>
<evidence type="ECO:0000256" key="5">
    <source>
        <dbReference type="ARBA" id="ARBA00023125"/>
    </source>
</evidence>
<dbReference type="Pfam" id="PF00486">
    <property type="entry name" value="Trans_reg_C"/>
    <property type="match status" value="1"/>
</dbReference>
<proteinExistence type="predicted"/>
<keyword evidence="5 9" id="KW-0238">DNA-binding</keyword>
<feature type="DNA-binding region" description="OmpR/PhoB-type" evidence="9">
    <location>
        <begin position="128"/>
        <end position="224"/>
    </location>
</feature>
<comment type="function">
    <text evidence="7">May play the central regulatory role in sporulation. It may be an element of the effector pathway responsible for the activation of sporulation genes in response to nutritional stress. Spo0A may act in concert with spo0H (a sigma factor) to control the expression of some genes that are critical to the sporulation process.</text>
</comment>
<evidence type="ECO:0000256" key="3">
    <source>
        <dbReference type="ARBA" id="ARBA00023012"/>
    </source>
</evidence>
<dbReference type="PANTHER" id="PTHR48111:SF1">
    <property type="entry name" value="TWO-COMPONENT RESPONSE REGULATOR ORR33"/>
    <property type="match status" value="1"/>
</dbReference>
<feature type="domain" description="OmpR/PhoB-type" evidence="11">
    <location>
        <begin position="128"/>
        <end position="224"/>
    </location>
</feature>
<protein>
    <recommendedName>
        <fullName evidence="1">Stage 0 sporulation protein A homolog</fullName>
    </recommendedName>
</protein>
<evidence type="ECO:0000259" key="11">
    <source>
        <dbReference type="PROSITE" id="PS51755"/>
    </source>
</evidence>
<dbReference type="InterPro" id="IPR036388">
    <property type="entry name" value="WH-like_DNA-bd_sf"/>
</dbReference>
<dbReference type="EMBL" id="QQRQ01000002">
    <property type="protein sequence ID" value="RFT07396.1"/>
    <property type="molecule type" value="Genomic_DNA"/>
</dbReference>
<dbReference type="FunFam" id="1.10.10.10:FF:000018">
    <property type="entry name" value="DNA-binding response regulator ResD"/>
    <property type="match status" value="1"/>
</dbReference>
<keyword evidence="13" id="KW-1185">Reference proteome</keyword>
<evidence type="ECO:0000256" key="8">
    <source>
        <dbReference type="PROSITE-ProRule" id="PRU00169"/>
    </source>
</evidence>
<dbReference type="AlphaFoldDB" id="A0A3E2B618"/>
<evidence type="ECO:0000256" key="1">
    <source>
        <dbReference type="ARBA" id="ARBA00018672"/>
    </source>
</evidence>
<organism evidence="12 13">
    <name type="scientific">Evtepia gabavorous</name>
    <dbReference type="NCBI Taxonomy" id="2211183"/>
    <lineage>
        <taxon>Bacteria</taxon>
        <taxon>Bacillati</taxon>
        <taxon>Bacillota</taxon>
        <taxon>Clostridia</taxon>
        <taxon>Eubacteriales</taxon>
        <taxon>Evtepia</taxon>
    </lineage>
</organism>
<evidence type="ECO:0000256" key="9">
    <source>
        <dbReference type="PROSITE-ProRule" id="PRU01091"/>
    </source>
</evidence>
<name>A0A3E2B618_9FIRM</name>
<dbReference type="Gene3D" id="6.10.250.690">
    <property type="match status" value="1"/>
</dbReference>
<dbReference type="SMART" id="SM00862">
    <property type="entry name" value="Trans_reg_C"/>
    <property type="match status" value="1"/>
</dbReference>
<evidence type="ECO:0000259" key="10">
    <source>
        <dbReference type="PROSITE" id="PS50110"/>
    </source>
</evidence>
<dbReference type="Pfam" id="PF00072">
    <property type="entry name" value="Response_reg"/>
    <property type="match status" value="1"/>
</dbReference>
<dbReference type="GO" id="GO:0006355">
    <property type="term" value="P:regulation of DNA-templated transcription"/>
    <property type="evidence" value="ECO:0007669"/>
    <property type="project" value="InterPro"/>
</dbReference>
<dbReference type="InterPro" id="IPR001789">
    <property type="entry name" value="Sig_transdc_resp-reg_receiver"/>
</dbReference>
<dbReference type="InterPro" id="IPR039420">
    <property type="entry name" value="WalR-like"/>
</dbReference>
<accession>A0A3E2B618</accession>
<dbReference type="SUPFAM" id="SSF46894">
    <property type="entry name" value="C-terminal effector domain of the bipartite response regulators"/>
    <property type="match status" value="1"/>
</dbReference>
<evidence type="ECO:0000256" key="4">
    <source>
        <dbReference type="ARBA" id="ARBA00023015"/>
    </source>
</evidence>
<dbReference type="RefSeq" id="WP_021918970.1">
    <property type="nucleotide sequence ID" value="NZ_CAKXKJ010000010.1"/>
</dbReference>
<comment type="caution">
    <text evidence="12">The sequence shown here is derived from an EMBL/GenBank/DDBJ whole genome shotgun (WGS) entry which is preliminary data.</text>
</comment>
<dbReference type="PROSITE" id="PS51755">
    <property type="entry name" value="OMPR_PHOB"/>
    <property type="match status" value="1"/>
</dbReference>
<dbReference type="PROSITE" id="PS50110">
    <property type="entry name" value="RESPONSE_REGULATORY"/>
    <property type="match status" value="1"/>
</dbReference>
<reference evidence="12 13" key="1">
    <citation type="submission" date="2018-07" db="EMBL/GenBank/DDBJ databases">
        <title>GABA Modulating Bacteria of the Human Gut Microbiota.</title>
        <authorList>
            <person name="Strandwitz P."/>
            <person name="Kim K.H."/>
            <person name="Terekhova D."/>
            <person name="Liu J.K."/>
            <person name="Sharma A."/>
            <person name="Levering J."/>
            <person name="Mcdonald D."/>
            <person name="Dietrich D."/>
            <person name="Ramadhar T.R."/>
            <person name="Lekbua A."/>
            <person name="Mroue N."/>
            <person name="Liston C."/>
            <person name="Stewart E.J."/>
            <person name="Dubin M.J."/>
            <person name="Zengler K."/>
            <person name="Knight R."/>
            <person name="Gilbert J.A."/>
            <person name="Clardy J."/>
            <person name="Lewis K."/>
        </authorList>
    </citation>
    <scope>NUCLEOTIDE SEQUENCE [LARGE SCALE GENOMIC DNA]</scope>
    <source>
        <strain evidence="12 13">KLE1738</strain>
    </source>
</reference>